<dbReference type="EMBL" id="JAEVHI010000001">
    <property type="protein sequence ID" value="KAG5303140.1"/>
    <property type="molecule type" value="Genomic_DNA"/>
</dbReference>
<keyword evidence="1" id="KW-0472">Membrane</keyword>
<evidence type="ECO:0000313" key="2">
    <source>
        <dbReference type="EMBL" id="KAG5303140.1"/>
    </source>
</evidence>
<dbReference type="VEuPathDB" id="FungiDB:I7I52_01041"/>
<sequence>MSPPALMCSLVFGYVLFSELVFPFLSLINVSLLRLLQGMKQRYSHPLHMTNERRYLNRLGI</sequence>
<gene>
    <name evidence="2" type="ORF">I7I52_01041</name>
</gene>
<accession>A0A8H8D5Z1</accession>
<keyword evidence="1" id="KW-0812">Transmembrane</keyword>
<organism evidence="2 3">
    <name type="scientific">Ajellomyces capsulatus</name>
    <name type="common">Darling's disease fungus</name>
    <name type="synonym">Histoplasma capsulatum</name>
    <dbReference type="NCBI Taxonomy" id="5037"/>
    <lineage>
        <taxon>Eukaryota</taxon>
        <taxon>Fungi</taxon>
        <taxon>Dikarya</taxon>
        <taxon>Ascomycota</taxon>
        <taxon>Pezizomycotina</taxon>
        <taxon>Eurotiomycetes</taxon>
        <taxon>Eurotiomycetidae</taxon>
        <taxon>Onygenales</taxon>
        <taxon>Ajellomycetaceae</taxon>
        <taxon>Histoplasma</taxon>
    </lineage>
</organism>
<name>A0A8H8D5Z1_AJECA</name>
<evidence type="ECO:0000256" key="1">
    <source>
        <dbReference type="SAM" id="Phobius"/>
    </source>
</evidence>
<protein>
    <submittedName>
        <fullName evidence="2">Uncharacterized protein</fullName>
    </submittedName>
</protein>
<feature type="transmembrane region" description="Helical" evidence="1">
    <location>
        <begin position="12"/>
        <end position="36"/>
    </location>
</feature>
<proteinExistence type="predicted"/>
<keyword evidence="1" id="KW-1133">Transmembrane helix</keyword>
<dbReference type="AlphaFoldDB" id="A0A8H8D5Z1"/>
<comment type="caution">
    <text evidence="2">The sequence shown here is derived from an EMBL/GenBank/DDBJ whole genome shotgun (WGS) entry which is preliminary data.</text>
</comment>
<dbReference type="Proteomes" id="UP000670092">
    <property type="component" value="Unassembled WGS sequence"/>
</dbReference>
<evidence type="ECO:0000313" key="3">
    <source>
        <dbReference type="Proteomes" id="UP000670092"/>
    </source>
</evidence>
<reference evidence="2 3" key="1">
    <citation type="submission" date="2021-01" db="EMBL/GenBank/DDBJ databases">
        <title>Chromosome-level genome assembly of a human fungal pathogen reveals clustering of transcriptionally co-regulated genes.</title>
        <authorList>
            <person name="Voorhies M."/>
            <person name="Cohen S."/>
            <person name="Shea T.P."/>
            <person name="Petrus S."/>
            <person name="Munoz J.F."/>
            <person name="Poplawski S."/>
            <person name="Goldman W.E."/>
            <person name="Michael T."/>
            <person name="Cuomo C.A."/>
            <person name="Sil A."/>
            <person name="Beyhan S."/>
        </authorList>
    </citation>
    <scope>NUCLEOTIDE SEQUENCE [LARGE SCALE GENOMIC DNA]</scope>
    <source>
        <strain evidence="2 3">G184AR</strain>
    </source>
</reference>